<reference evidence="5 6" key="1">
    <citation type="submission" date="2022-05" db="EMBL/GenBank/DDBJ databases">
        <authorList>
            <consortium name="Genoscope - CEA"/>
            <person name="William W."/>
        </authorList>
    </citation>
    <scope>NUCLEOTIDE SEQUENCE [LARGE SCALE GENOMIC DNA]</scope>
</reference>
<dbReference type="InterPro" id="IPR036612">
    <property type="entry name" value="KH_dom_type_1_sf"/>
</dbReference>
<feature type="domain" description="K Homology" evidence="4">
    <location>
        <begin position="112"/>
        <end position="175"/>
    </location>
</feature>
<keyword evidence="2" id="KW-0694">RNA-binding</keyword>
<evidence type="ECO:0000256" key="2">
    <source>
        <dbReference type="PROSITE-ProRule" id="PRU00117"/>
    </source>
</evidence>
<dbReference type="GO" id="GO:0003723">
    <property type="term" value="F:RNA binding"/>
    <property type="evidence" value="ECO:0007669"/>
    <property type="project" value="UniProtKB-UniRule"/>
</dbReference>
<dbReference type="EMBL" id="CALNXJ010000161">
    <property type="protein sequence ID" value="CAH3167695.1"/>
    <property type="molecule type" value="Genomic_DNA"/>
</dbReference>
<organism evidence="5 6">
    <name type="scientific">Pocillopora meandrina</name>
    <dbReference type="NCBI Taxonomy" id="46732"/>
    <lineage>
        <taxon>Eukaryota</taxon>
        <taxon>Metazoa</taxon>
        <taxon>Cnidaria</taxon>
        <taxon>Anthozoa</taxon>
        <taxon>Hexacorallia</taxon>
        <taxon>Scleractinia</taxon>
        <taxon>Astrocoeniina</taxon>
        <taxon>Pocilloporidae</taxon>
        <taxon>Pocillopora</taxon>
    </lineage>
</organism>
<name>A0AAU9Y643_9CNID</name>
<dbReference type="PANTHER" id="PTHR10288">
    <property type="entry name" value="KH DOMAIN CONTAINING RNA BINDING PROTEIN"/>
    <property type="match status" value="1"/>
</dbReference>
<evidence type="ECO:0000313" key="5">
    <source>
        <dbReference type="EMBL" id="CAH3167695.1"/>
    </source>
</evidence>
<dbReference type="InterPro" id="IPR004088">
    <property type="entry name" value="KH_dom_type_1"/>
</dbReference>
<proteinExistence type="predicted"/>
<sequence length="379" mass="43168">MSSVSLKGEESKGQEKKDEHKKRKAEGQPSWHEKAVTANFKEEEIDIPKRKVGLIIGKKGWRIMDIITRSGVQDLFIKEERVHIKGTDEQRTCAKQIIRKVLCGEDSPDRGSWEELTFIPEDFMAKVIGKNGMNLKKIEAKTKATLKVSEKNSLYIKGSPESKKQAIREIKETMVSRSVTYRVLCEIFQVDITKGQNTNIQRLPEYYQVASNGANQSMSTQLDRLQNLCSPWEPDKKIMVTGFRDQWIKHIFNGEDISGHNQVTSPTCPLDKSHTIRMILKLQRCIFNNYSPQYNCSGAGDYSYQDKQGALADAILDPSERVHLSNNRNNYTKCLLNSKGTLLTMLSMRLSFFSPMKNGGKEKYVAKVVHGHCTFGRRP</sequence>
<keyword evidence="1" id="KW-0677">Repeat</keyword>
<dbReference type="CDD" id="cd00105">
    <property type="entry name" value="KH-I"/>
    <property type="match status" value="2"/>
</dbReference>
<evidence type="ECO:0000313" key="6">
    <source>
        <dbReference type="Proteomes" id="UP001159428"/>
    </source>
</evidence>
<dbReference type="SMART" id="SM00322">
    <property type="entry name" value="KH"/>
    <property type="match status" value="2"/>
</dbReference>
<keyword evidence="6" id="KW-1185">Reference proteome</keyword>
<feature type="region of interest" description="Disordered" evidence="3">
    <location>
        <begin position="1"/>
        <end position="35"/>
    </location>
</feature>
<dbReference type="InterPro" id="IPR004087">
    <property type="entry name" value="KH_dom"/>
</dbReference>
<feature type="domain" description="K Homology" evidence="4">
    <location>
        <begin position="39"/>
        <end position="103"/>
    </location>
</feature>
<evidence type="ECO:0000259" key="4">
    <source>
        <dbReference type="SMART" id="SM00322"/>
    </source>
</evidence>
<accession>A0AAU9Y643</accession>
<dbReference type="SUPFAM" id="SSF54791">
    <property type="entry name" value="Eukaryotic type KH-domain (KH-domain type I)"/>
    <property type="match status" value="2"/>
</dbReference>
<dbReference type="Proteomes" id="UP001159428">
    <property type="component" value="Unassembled WGS sequence"/>
</dbReference>
<protein>
    <recommendedName>
        <fullName evidence="4">K Homology domain-containing protein</fullName>
    </recommendedName>
</protein>
<gene>
    <name evidence="5" type="ORF">PMEA_00007842</name>
</gene>
<evidence type="ECO:0000256" key="3">
    <source>
        <dbReference type="SAM" id="MobiDB-lite"/>
    </source>
</evidence>
<dbReference type="PROSITE" id="PS50084">
    <property type="entry name" value="KH_TYPE_1"/>
    <property type="match status" value="2"/>
</dbReference>
<dbReference type="AlphaFoldDB" id="A0AAU9Y643"/>
<feature type="compositionally biased region" description="Basic and acidic residues" evidence="3">
    <location>
        <begin position="7"/>
        <end position="18"/>
    </location>
</feature>
<dbReference type="Pfam" id="PF00013">
    <property type="entry name" value="KH_1"/>
    <property type="match status" value="2"/>
</dbReference>
<evidence type="ECO:0000256" key="1">
    <source>
        <dbReference type="ARBA" id="ARBA00022737"/>
    </source>
</evidence>
<dbReference type="Gene3D" id="3.30.1370.10">
    <property type="entry name" value="K Homology domain, type 1"/>
    <property type="match status" value="2"/>
</dbReference>
<comment type="caution">
    <text evidence="5">The sequence shown here is derived from an EMBL/GenBank/DDBJ whole genome shotgun (WGS) entry which is preliminary data.</text>
</comment>